<dbReference type="RefSeq" id="WP_267150174.1">
    <property type="nucleotide sequence ID" value="NZ_JAPMLT010000001.1"/>
</dbReference>
<proteinExistence type="predicted"/>
<feature type="domain" description="Putative peptidoglycan binding" evidence="1">
    <location>
        <begin position="218"/>
        <end position="289"/>
    </location>
</feature>
<keyword evidence="3" id="KW-1185">Reference proteome</keyword>
<dbReference type="Pfam" id="PF08823">
    <property type="entry name" value="PG_binding_2"/>
    <property type="match status" value="1"/>
</dbReference>
<organism evidence="2 3">
    <name type="scientific">Tumebacillus lacus</name>
    <dbReference type="NCBI Taxonomy" id="2995335"/>
    <lineage>
        <taxon>Bacteria</taxon>
        <taxon>Bacillati</taxon>
        <taxon>Bacillota</taxon>
        <taxon>Bacilli</taxon>
        <taxon>Bacillales</taxon>
        <taxon>Alicyclobacillaceae</taxon>
        <taxon>Tumebacillus</taxon>
    </lineage>
</organism>
<dbReference type="InterPro" id="IPR029055">
    <property type="entry name" value="Ntn_hydrolases_N"/>
</dbReference>
<evidence type="ECO:0000313" key="3">
    <source>
        <dbReference type="Proteomes" id="UP001208017"/>
    </source>
</evidence>
<accession>A0ABT3WW81</accession>
<dbReference type="PANTHER" id="PTHR39328:SF1">
    <property type="entry name" value="BLL2871 PROTEIN"/>
    <property type="match status" value="1"/>
</dbReference>
<dbReference type="InterPro" id="IPR010430">
    <property type="entry name" value="DUF1028"/>
</dbReference>
<evidence type="ECO:0000313" key="2">
    <source>
        <dbReference type="EMBL" id="MCX7568940.1"/>
    </source>
</evidence>
<dbReference type="InterPro" id="IPR014927">
    <property type="entry name" value="PG-bd_2"/>
</dbReference>
<dbReference type="Gene3D" id="3.60.20.10">
    <property type="entry name" value="Glutamine Phosphoribosylpyrophosphate, subunit 1, domain 1"/>
    <property type="match status" value="1"/>
</dbReference>
<gene>
    <name evidence="2" type="ORF">OS242_03060</name>
</gene>
<dbReference type="Pfam" id="PF06267">
    <property type="entry name" value="DUF1028"/>
    <property type="match status" value="1"/>
</dbReference>
<dbReference type="SUPFAM" id="SSF56235">
    <property type="entry name" value="N-terminal nucleophile aminohydrolases (Ntn hydrolases)"/>
    <property type="match status" value="1"/>
</dbReference>
<evidence type="ECO:0000259" key="1">
    <source>
        <dbReference type="Pfam" id="PF08823"/>
    </source>
</evidence>
<protein>
    <submittedName>
        <fullName evidence="2">DUF1028 domain-containing protein</fullName>
    </submittedName>
</protein>
<sequence>MTNPHPNRLIHTFSIVACDPKTGEMGVAVASKFLAVGSIVPWAKANVGAIATQSWANTGFGPDGLRMLEEGKTAKEVLAALLEGDENRDWRQIGIVDRHGNAAAHTGKECHDYAFHHIGEGFTIQGNLLVGHEVIDAMAISFQYAKGDLADRLLAALIAGDEVGGDKRGRQGAALYVVKEKGSYDGLIDKYVDLRVDDHKNPAYELKRLLGLHRLYLGETDPNRLRKVEGDVLGELTGHLIALDYLPTGEYAEYSEPVKKALHDYCAVENFDTRWREDDLIDEEILVFMRGQTHRD</sequence>
<reference evidence="2 3" key="1">
    <citation type="submission" date="2022-11" db="EMBL/GenBank/DDBJ databases">
        <title>Study of microbial diversity in lake waters.</title>
        <authorList>
            <person name="Zhang J."/>
        </authorList>
    </citation>
    <scope>NUCLEOTIDE SEQUENCE [LARGE SCALE GENOMIC DNA]</scope>
    <source>
        <strain evidence="2 3">DT12</strain>
    </source>
</reference>
<dbReference type="Proteomes" id="UP001208017">
    <property type="component" value="Unassembled WGS sequence"/>
</dbReference>
<dbReference type="PANTHER" id="PTHR39328">
    <property type="entry name" value="BLL2871 PROTEIN"/>
    <property type="match status" value="1"/>
</dbReference>
<name>A0ABT3WW81_9BACL</name>
<dbReference type="EMBL" id="JAPMLT010000001">
    <property type="protein sequence ID" value="MCX7568940.1"/>
    <property type="molecule type" value="Genomic_DNA"/>
</dbReference>
<comment type="caution">
    <text evidence="2">The sequence shown here is derived from an EMBL/GenBank/DDBJ whole genome shotgun (WGS) entry which is preliminary data.</text>
</comment>